<feature type="transmembrane region" description="Helical" evidence="8">
    <location>
        <begin position="329"/>
        <end position="350"/>
    </location>
</feature>
<protein>
    <submittedName>
        <fullName evidence="11">Glycosyltransferase</fullName>
    </submittedName>
</protein>
<keyword evidence="4" id="KW-0808">Transferase</keyword>
<dbReference type="SUPFAM" id="SSF53448">
    <property type="entry name" value="Nucleotide-diphospho-sugar transferases"/>
    <property type="match status" value="1"/>
</dbReference>
<proteinExistence type="inferred from homology"/>
<keyword evidence="3" id="KW-0328">Glycosyltransferase</keyword>
<dbReference type="Pfam" id="PF00535">
    <property type="entry name" value="Glycos_transf_2"/>
    <property type="match status" value="1"/>
</dbReference>
<comment type="caution">
    <text evidence="11">The sequence shown here is derived from an EMBL/GenBank/DDBJ whole genome shotgun (WGS) entry which is preliminary data.</text>
</comment>
<evidence type="ECO:0000256" key="5">
    <source>
        <dbReference type="ARBA" id="ARBA00022692"/>
    </source>
</evidence>
<evidence type="ECO:0000256" key="4">
    <source>
        <dbReference type="ARBA" id="ARBA00022679"/>
    </source>
</evidence>
<feature type="transmembrane region" description="Helical" evidence="8">
    <location>
        <begin position="362"/>
        <end position="381"/>
    </location>
</feature>
<keyword evidence="12" id="KW-1185">Reference proteome</keyword>
<dbReference type="PANTHER" id="PTHR43398">
    <property type="entry name" value="DOLICHOL-PHOSPHATE MANNOSYLTRANSFERASE SUBUNIT 1"/>
    <property type="match status" value="1"/>
</dbReference>
<evidence type="ECO:0000256" key="3">
    <source>
        <dbReference type="ARBA" id="ARBA00022676"/>
    </source>
</evidence>
<evidence type="ECO:0000259" key="10">
    <source>
        <dbReference type="Pfam" id="PF04138"/>
    </source>
</evidence>
<dbReference type="EMBL" id="WOSY01000003">
    <property type="protein sequence ID" value="NHN87795.1"/>
    <property type="molecule type" value="Genomic_DNA"/>
</dbReference>
<dbReference type="InterPro" id="IPR029044">
    <property type="entry name" value="Nucleotide-diphossugar_trans"/>
</dbReference>
<reference evidence="11 12" key="1">
    <citation type="journal article" date="2020" name="Int. J. Syst. Evol. Microbiol.">
        <title>Novel acetic acid bacteria from cider fermentations: Acetobacter conturbans sp. nov. and Acetobacter fallax sp. nov.</title>
        <authorList>
            <person name="Sombolestani A.S."/>
            <person name="Cleenwerck I."/>
            <person name="Cnockaert M."/>
            <person name="Borremans W."/>
            <person name="Wieme A.D."/>
            <person name="De Vuyst L."/>
            <person name="Vandamme P."/>
        </authorList>
    </citation>
    <scope>NUCLEOTIDE SEQUENCE [LARGE SCALE GENOMIC DNA]</scope>
    <source>
        <strain evidence="11 12">LMG 1627</strain>
    </source>
</reference>
<feature type="transmembrane region" description="Helical" evidence="8">
    <location>
        <begin position="292"/>
        <end position="309"/>
    </location>
</feature>
<keyword evidence="6 8" id="KW-1133">Transmembrane helix</keyword>
<dbReference type="InterPro" id="IPR039528">
    <property type="entry name" value="DPM1-like"/>
</dbReference>
<sequence length="384" mass="41819">MSTFVTQKPALLEKNETALPVRAGCPEITVVVPCYCEAANVRPLVDALTLALAGRDWEVVFVDDNSPDGTIEVVRKLARTNWRVRGISRIGRRGLSTAVIEGALSSSARYVAVMDGDLQHDETRLGTMIDALTSGCCDIAVGSRHVEGGDNSGLANVWRHALSDGGIRLAQMILPVKLGDPMSGFFAFRRDWFVNIAPRLSGAGFKILMDIILSAPEPPRVEEIACTFKPRLAGESKLDIMVMIQFLGLMLDKMFHGWLPIRFLVFASVGAIGVLVNIAIMNVLRLAGMEFAIAQSVGTLAAMLINFWLDNTLTYRDRRLKGTRLYGGLFVFLVVCSVGAWANIGIAQIFQQGGQTFDKASAAGAVIGVVWNYAVSSTLIWRRK</sequence>
<dbReference type="PANTHER" id="PTHR43398:SF1">
    <property type="entry name" value="DOLICHOL-PHOSPHATE MANNOSYLTRANSFERASE SUBUNIT 1"/>
    <property type="match status" value="1"/>
</dbReference>
<evidence type="ECO:0000256" key="8">
    <source>
        <dbReference type="SAM" id="Phobius"/>
    </source>
</evidence>
<evidence type="ECO:0000259" key="9">
    <source>
        <dbReference type="Pfam" id="PF00535"/>
    </source>
</evidence>
<keyword evidence="5 8" id="KW-0812">Transmembrane</keyword>
<evidence type="ECO:0000256" key="2">
    <source>
        <dbReference type="ARBA" id="ARBA00006739"/>
    </source>
</evidence>
<accession>A0ABX0JXS5</accession>
<feature type="transmembrane region" description="Helical" evidence="8">
    <location>
        <begin position="259"/>
        <end position="280"/>
    </location>
</feature>
<dbReference type="InterPro" id="IPR001173">
    <property type="entry name" value="Glyco_trans_2-like"/>
</dbReference>
<keyword evidence="7 8" id="KW-0472">Membrane</keyword>
<comment type="similarity">
    <text evidence="2">Belongs to the glycosyltransferase 2 family.</text>
</comment>
<evidence type="ECO:0000256" key="6">
    <source>
        <dbReference type="ARBA" id="ARBA00022989"/>
    </source>
</evidence>
<evidence type="ECO:0000313" key="11">
    <source>
        <dbReference type="EMBL" id="NHN87795.1"/>
    </source>
</evidence>
<dbReference type="Proteomes" id="UP000631653">
    <property type="component" value="Unassembled WGS sequence"/>
</dbReference>
<feature type="domain" description="Glycosyltransferase 2-like" evidence="9">
    <location>
        <begin position="29"/>
        <end position="193"/>
    </location>
</feature>
<dbReference type="InterPro" id="IPR007267">
    <property type="entry name" value="GtrA_DPMS_TM"/>
</dbReference>
<evidence type="ECO:0000256" key="1">
    <source>
        <dbReference type="ARBA" id="ARBA00004141"/>
    </source>
</evidence>
<dbReference type="Gene3D" id="3.90.550.10">
    <property type="entry name" value="Spore Coat Polysaccharide Biosynthesis Protein SpsA, Chain A"/>
    <property type="match status" value="1"/>
</dbReference>
<dbReference type="CDD" id="cd06442">
    <property type="entry name" value="DPM1_like"/>
    <property type="match status" value="1"/>
</dbReference>
<evidence type="ECO:0000256" key="7">
    <source>
        <dbReference type="ARBA" id="ARBA00023136"/>
    </source>
</evidence>
<dbReference type="Pfam" id="PF04138">
    <property type="entry name" value="GtrA_DPMS_TM"/>
    <property type="match status" value="1"/>
</dbReference>
<feature type="domain" description="GtrA/DPMS transmembrane" evidence="10">
    <location>
        <begin position="266"/>
        <end position="381"/>
    </location>
</feature>
<name>A0ABX0JXS5_9PROT</name>
<gene>
    <name evidence="11" type="ORF">GOB81_04000</name>
</gene>
<evidence type="ECO:0000313" key="12">
    <source>
        <dbReference type="Proteomes" id="UP000631653"/>
    </source>
</evidence>
<comment type="subcellular location">
    <subcellularLocation>
        <location evidence="1">Membrane</location>
        <topology evidence="1">Multi-pass membrane protein</topology>
    </subcellularLocation>
</comment>
<organism evidence="11 12">
    <name type="scientific">Acetobacter conturbans</name>
    <dbReference type="NCBI Taxonomy" id="1737472"/>
    <lineage>
        <taxon>Bacteria</taxon>
        <taxon>Pseudomonadati</taxon>
        <taxon>Pseudomonadota</taxon>
        <taxon>Alphaproteobacteria</taxon>
        <taxon>Acetobacterales</taxon>
        <taxon>Acetobacteraceae</taxon>
        <taxon>Acetobacter</taxon>
    </lineage>
</organism>